<proteinExistence type="predicted"/>
<sequence length="335" mass="36532">MSSTTEKLFALGNDLSMLFPTPLPMSHNEPPPPFQTPDQLLTVLHIGGLERLFRGLQALLHLATTTPVIATAVTAIVPQELSPGQLQHAKASLNVTRRFMRLFAFGHAFRAAREAVRPADRTKAADASAGPWRASSQIGSPETLLDALRGSFFCIHGLLESITVLDLAGIPVWSTARDEQLNREAMRMWVAALACSLLATLVRMFALCAYGAVNAVDSFGDMDEHEEEECEKDQEEDEREGAKEKGGGEKAKREKARSKQKPALSPAQRRKQAAAAATAARKSAMHKLQRRVVADALDVLVPASELMWVQVSDTTIGVVMLMTTLLGFVDTWGTY</sequence>
<feature type="transmembrane region" description="Helical" evidence="6">
    <location>
        <begin position="307"/>
        <end position="329"/>
    </location>
</feature>
<accession>A0ABR4MPS1</accession>
<dbReference type="Proteomes" id="UP001610728">
    <property type="component" value="Unassembled WGS sequence"/>
</dbReference>
<keyword evidence="6" id="KW-0812">Transmembrane</keyword>
<comment type="subcellular location">
    <subcellularLocation>
        <location evidence="4">Peroxisome membrane</location>
    </subcellularLocation>
</comment>
<keyword evidence="8" id="KW-1185">Reference proteome</keyword>
<dbReference type="PANTHER" id="PTHR12652">
    <property type="entry name" value="PEROXISOMAL BIOGENESIS FACTOR 11"/>
    <property type="match status" value="1"/>
</dbReference>
<evidence type="ECO:0000313" key="8">
    <source>
        <dbReference type="Proteomes" id="UP001610728"/>
    </source>
</evidence>
<dbReference type="InterPro" id="IPR008733">
    <property type="entry name" value="PEX11"/>
</dbReference>
<keyword evidence="3" id="KW-0576">Peroxisome</keyword>
<feature type="compositionally biased region" description="Acidic residues" evidence="5">
    <location>
        <begin position="224"/>
        <end position="239"/>
    </location>
</feature>
<evidence type="ECO:0000256" key="3">
    <source>
        <dbReference type="ARBA" id="ARBA00023140"/>
    </source>
</evidence>
<evidence type="ECO:0000256" key="1">
    <source>
        <dbReference type="ARBA" id="ARBA00022593"/>
    </source>
</evidence>
<keyword evidence="2 6" id="KW-0472">Membrane</keyword>
<keyword evidence="6" id="KW-1133">Transmembrane helix</keyword>
<protein>
    <submittedName>
        <fullName evidence="7">Peroxisomal biogenesis factor 11 (PEX11)</fullName>
    </submittedName>
</protein>
<organism evidence="7 8">
    <name type="scientific">Ceratocystis lukuohia</name>
    <dbReference type="NCBI Taxonomy" id="2019550"/>
    <lineage>
        <taxon>Eukaryota</taxon>
        <taxon>Fungi</taxon>
        <taxon>Dikarya</taxon>
        <taxon>Ascomycota</taxon>
        <taxon>Pezizomycotina</taxon>
        <taxon>Sordariomycetes</taxon>
        <taxon>Hypocreomycetidae</taxon>
        <taxon>Microascales</taxon>
        <taxon>Ceratocystidaceae</taxon>
        <taxon>Ceratocystis</taxon>
    </lineage>
</organism>
<evidence type="ECO:0000256" key="5">
    <source>
        <dbReference type="SAM" id="MobiDB-lite"/>
    </source>
</evidence>
<dbReference type="GeneID" id="98116456"/>
<evidence type="ECO:0000256" key="6">
    <source>
        <dbReference type="SAM" id="Phobius"/>
    </source>
</evidence>
<keyword evidence="1" id="KW-0962">Peroxisome biogenesis</keyword>
<dbReference type="Pfam" id="PF05648">
    <property type="entry name" value="PEX11"/>
    <property type="match status" value="1"/>
</dbReference>
<feature type="transmembrane region" description="Helical" evidence="6">
    <location>
        <begin position="189"/>
        <end position="213"/>
    </location>
</feature>
<dbReference type="EMBL" id="JABSNW010000002">
    <property type="protein sequence ID" value="KAL2890281.1"/>
    <property type="molecule type" value="Genomic_DNA"/>
</dbReference>
<comment type="caution">
    <text evidence="7">The sequence shown here is derived from an EMBL/GenBank/DDBJ whole genome shotgun (WGS) entry which is preliminary data.</text>
</comment>
<name>A0ABR4MPS1_9PEZI</name>
<gene>
    <name evidence="7" type="ORF">HOO65_020823</name>
</gene>
<feature type="compositionally biased region" description="Basic and acidic residues" evidence="5">
    <location>
        <begin position="240"/>
        <end position="252"/>
    </location>
</feature>
<evidence type="ECO:0000256" key="4">
    <source>
        <dbReference type="ARBA" id="ARBA00046271"/>
    </source>
</evidence>
<evidence type="ECO:0000256" key="2">
    <source>
        <dbReference type="ARBA" id="ARBA00023136"/>
    </source>
</evidence>
<reference evidence="7 8" key="1">
    <citation type="submission" date="2020-05" db="EMBL/GenBank/DDBJ databases">
        <title>Ceratocystis lukuohia genome.</title>
        <authorList>
            <person name="Harrington T.C."/>
            <person name="Kim K."/>
            <person name="Mayers C.G."/>
        </authorList>
    </citation>
    <scope>NUCLEOTIDE SEQUENCE [LARGE SCALE GENOMIC DNA]</scope>
    <source>
        <strain evidence="7 8">C4212</strain>
    </source>
</reference>
<dbReference type="PANTHER" id="PTHR12652:SF23">
    <property type="entry name" value="MICROBODY (PEROXISOME) PROLIFERATION PROTEIN PEROXIN 11B (EUROFUNG)"/>
    <property type="match status" value="1"/>
</dbReference>
<dbReference type="RefSeq" id="XP_070861461.1">
    <property type="nucleotide sequence ID" value="XM_071000166.1"/>
</dbReference>
<feature type="region of interest" description="Disordered" evidence="5">
    <location>
        <begin position="224"/>
        <end position="276"/>
    </location>
</feature>
<evidence type="ECO:0000313" key="7">
    <source>
        <dbReference type="EMBL" id="KAL2890281.1"/>
    </source>
</evidence>